<feature type="transmembrane region" description="Helical" evidence="1">
    <location>
        <begin position="235"/>
        <end position="255"/>
    </location>
</feature>
<feature type="transmembrane region" description="Helical" evidence="1">
    <location>
        <begin position="12"/>
        <end position="29"/>
    </location>
</feature>
<proteinExistence type="predicted"/>
<feature type="transmembrane region" description="Helical" evidence="1">
    <location>
        <begin position="294"/>
        <end position="312"/>
    </location>
</feature>
<feature type="transmembrane region" description="Helical" evidence="1">
    <location>
        <begin position="160"/>
        <end position="189"/>
    </location>
</feature>
<keyword evidence="1" id="KW-0472">Membrane</keyword>
<dbReference type="RefSeq" id="WP_161862424.1">
    <property type="nucleotide sequence ID" value="NZ_CP046620.1"/>
</dbReference>
<dbReference type="AlphaFoldDB" id="A0A6P1T326"/>
<organism evidence="2 3">
    <name type="scientific">Algicella marina</name>
    <dbReference type="NCBI Taxonomy" id="2683284"/>
    <lineage>
        <taxon>Bacteria</taxon>
        <taxon>Pseudomonadati</taxon>
        <taxon>Pseudomonadota</taxon>
        <taxon>Alphaproteobacteria</taxon>
        <taxon>Rhodobacterales</taxon>
        <taxon>Paracoccaceae</taxon>
        <taxon>Algicella</taxon>
    </lineage>
</organism>
<evidence type="ECO:0000313" key="3">
    <source>
        <dbReference type="Proteomes" id="UP000464495"/>
    </source>
</evidence>
<keyword evidence="1" id="KW-0812">Transmembrane</keyword>
<feature type="transmembrane region" description="Helical" evidence="1">
    <location>
        <begin position="195"/>
        <end position="214"/>
    </location>
</feature>
<feature type="transmembrane region" description="Helical" evidence="1">
    <location>
        <begin position="110"/>
        <end position="129"/>
    </location>
</feature>
<evidence type="ECO:0008006" key="4">
    <source>
        <dbReference type="Google" id="ProtNLM"/>
    </source>
</evidence>
<protein>
    <recommendedName>
        <fullName evidence="4">Glycosyltransferase RgtA/B/C/D-like domain-containing protein</fullName>
    </recommendedName>
</protein>
<keyword evidence="3" id="KW-1185">Reference proteome</keyword>
<evidence type="ECO:0000313" key="2">
    <source>
        <dbReference type="EMBL" id="QHQ35866.1"/>
    </source>
</evidence>
<name>A0A6P1T326_9RHOB</name>
<reference evidence="2 3" key="1">
    <citation type="submission" date="2019-12" db="EMBL/GenBank/DDBJ databases">
        <title>Complete genome sequence of Algicella marina strain 9Alg 56(T) isolated from the red alga Tichocarpus crinitus.</title>
        <authorList>
            <person name="Kim S.-G."/>
            <person name="Nedashkovskaya O.I."/>
        </authorList>
    </citation>
    <scope>NUCLEOTIDE SEQUENCE [LARGE SCALE GENOMIC DNA]</scope>
    <source>
        <strain evidence="2 3">9Alg 56</strain>
    </source>
</reference>
<dbReference type="EMBL" id="CP046620">
    <property type="protein sequence ID" value="QHQ35866.1"/>
    <property type="molecule type" value="Genomic_DNA"/>
</dbReference>
<dbReference type="KEGG" id="amaq:GO499_12120"/>
<keyword evidence="1" id="KW-1133">Transmembrane helix</keyword>
<evidence type="ECO:0000256" key="1">
    <source>
        <dbReference type="SAM" id="Phobius"/>
    </source>
</evidence>
<gene>
    <name evidence="2" type="ORF">GO499_12120</name>
</gene>
<accession>A0A6P1T326</accession>
<feature type="transmembrane region" description="Helical" evidence="1">
    <location>
        <begin position="84"/>
        <end position="103"/>
    </location>
</feature>
<feature type="transmembrane region" description="Helical" evidence="1">
    <location>
        <begin position="267"/>
        <end position="287"/>
    </location>
</feature>
<sequence>MQTAEQQQPEWLARAAIAVAVVFAGFILLRHDLAYWYDEVFTLGAAGINASGPDWPTLRGDVHPPTYILLVRGVSTLIDGAGPAIRLVNLLAVPVYAAAAMVLWRSLPRLAFWAAAILLGSNLFFFLTALELRSYGLLLSLSTLGHALWLARLKGRASTVALIATALCLSVLHFFGAAMAAALLLLAALRGPHRTLLLATACLPVLATLLWAFVIADIGGSLGGGLWITNGLQPWITFLSGLPLVILLLIFLPILRRRLPAAPSVPHPAWLLAPAAMVVAVALVISLHSPVISVKNLTVTIPGLVLFTVIALPPAALAAANATAATLGIAVAAAGLSAWKAGQDHEYVRWVTETVTPPECDGVPLFVFTPDIVDTYAQQVFLGQQLRPLRNLPDLTVEDISAYRGACNIIAAGWHEPGETDIMQRFFDARGIAVAITTHPQRKSRGDASLSPGFYIRTTP</sequence>
<dbReference type="Proteomes" id="UP000464495">
    <property type="component" value="Chromosome"/>
</dbReference>